<evidence type="ECO:0000256" key="2">
    <source>
        <dbReference type="ARBA" id="ARBA00022771"/>
    </source>
</evidence>
<keyword evidence="3" id="KW-0862">Zinc</keyword>
<dbReference type="SMART" id="SM01328">
    <property type="entry name" value="zf-3CxxC"/>
    <property type="match status" value="1"/>
</dbReference>
<dbReference type="AlphaFoldDB" id="A0A4R8Q5H0"/>
<dbReference type="GO" id="GO:0008270">
    <property type="term" value="F:zinc ion binding"/>
    <property type="evidence" value="ECO:0007669"/>
    <property type="project" value="UniProtKB-KW"/>
</dbReference>
<gene>
    <name evidence="5" type="ORF">C8035_v002258</name>
</gene>
<evidence type="ECO:0000259" key="4">
    <source>
        <dbReference type="SMART" id="SM01328"/>
    </source>
</evidence>
<dbReference type="Pfam" id="PF13695">
    <property type="entry name" value="Zn_ribbon_3CxxC"/>
    <property type="match status" value="1"/>
</dbReference>
<feature type="domain" description="3CxxC-type" evidence="4">
    <location>
        <begin position="54"/>
        <end position="153"/>
    </location>
</feature>
<evidence type="ECO:0000313" key="6">
    <source>
        <dbReference type="Proteomes" id="UP000295083"/>
    </source>
</evidence>
<accession>A0A4R8Q5H0</accession>
<dbReference type="InterPro" id="IPR027377">
    <property type="entry name" value="ZAR1/RTP1-5-like_Znf-3CxxC"/>
</dbReference>
<evidence type="ECO:0000313" key="5">
    <source>
        <dbReference type="EMBL" id="TDZ30854.1"/>
    </source>
</evidence>
<evidence type="ECO:0000256" key="3">
    <source>
        <dbReference type="ARBA" id="ARBA00022833"/>
    </source>
</evidence>
<protein>
    <recommendedName>
        <fullName evidence="4">3CxxC-type domain-containing protein</fullName>
    </recommendedName>
</protein>
<proteinExistence type="predicted"/>
<organism evidence="5 6">
    <name type="scientific">Colletotrichum spinosum</name>
    <dbReference type="NCBI Taxonomy" id="1347390"/>
    <lineage>
        <taxon>Eukaryota</taxon>
        <taxon>Fungi</taxon>
        <taxon>Dikarya</taxon>
        <taxon>Ascomycota</taxon>
        <taxon>Pezizomycotina</taxon>
        <taxon>Sordariomycetes</taxon>
        <taxon>Hypocreomycetidae</taxon>
        <taxon>Glomerellales</taxon>
        <taxon>Glomerellaceae</taxon>
        <taxon>Colletotrichum</taxon>
        <taxon>Colletotrichum orbiculare species complex</taxon>
    </lineage>
</organism>
<name>A0A4R8Q5H0_9PEZI</name>
<dbReference type="Proteomes" id="UP000295083">
    <property type="component" value="Unassembled WGS sequence"/>
</dbReference>
<dbReference type="EMBL" id="QAPG01000116">
    <property type="protein sequence ID" value="TDZ30854.1"/>
    <property type="molecule type" value="Genomic_DNA"/>
</dbReference>
<keyword evidence="2" id="KW-0863">Zinc-finger</keyword>
<evidence type="ECO:0000256" key="1">
    <source>
        <dbReference type="ARBA" id="ARBA00022723"/>
    </source>
</evidence>
<sequence length="170" mass="19028">MTKNKSNKLKGETKALFTLPHLNQEIADAVADYIPSTWFNGKLDQAPLRMRSTNVIGRFTCDNASCSTRSWSSGIVSTVIKGYEDNGYNAVVYNQRCKSCKRLGSLTLDEGCYVERVAYWLKKWAGVEMERPVHAIKSTPPHKSDLCEGCKAGYCRQGRSLEYQMSGLSI</sequence>
<keyword evidence="6" id="KW-1185">Reference proteome</keyword>
<keyword evidence="1" id="KW-0479">Metal-binding</keyword>
<comment type="caution">
    <text evidence="5">The sequence shown here is derived from an EMBL/GenBank/DDBJ whole genome shotgun (WGS) entry which is preliminary data.</text>
</comment>
<reference evidence="5 6" key="1">
    <citation type="submission" date="2018-11" db="EMBL/GenBank/DDBJ databases">
        <title>Genome sequence and assembly of Colletotrichum spinosum.</title>
        <authorList>
            <person name="Gan P."/>
            <person name="Shirasu K."/>
        </authorList>
    </citation>
    <scope>NUCLEOTIDE SEQUENCE [LARGE SCALE GENOMIC DNA]</scope>
    <source>
        <strain evidence="5 6">CBS 515.97</strain>
    </source>
</reference>